<organism evidence="1 2">
    <name type="scientific">Scleroderma citrinum Foug A</name>
    <dbReference type="NCBI Taxonomy" id="1036808"/>
    <lineage>
        <taxon>Eukaryota</taxon>
        <taxon>Fungi</taxon>
        <taxon>Dikarya</taxon>
        <taxon>Basidiomycota</taxon>
        <taxon>Agaricomycotina</taxon>
        <taxon>Agaricomycetes</taxon>
        <taxon>Agaricomycetidae</taxon>
        <taxon>Boletales</taxon>
        <taxon>Sclerodermatineae</taxon>
        <taxon>Sclerodermataceae</taxon>
        <taxon>Scleroderma</taxon>
    </lineage>
</organism>
<gene>
    <name evidence="1" type="ORF">SCLCIDRAFT_24051</name>
</gene>
<dbReference type="HOGENOM" id="CLU_1846290_0_0_1"/>
<sequence length="139" mass="16074">MPRQPLETLALLPTGQMVVDYYSSNGNLNKYKRGKKGKEYLPIPIVLEAITGMDVWIFAAALLRQKEEILTSLIAWRLLHLHHSTKYIQLFYADHLLKDCHVHKGGFKQSPTKGQKREDNAFSRAYAACFRRAFLEKRI</sequence>
<name>A0A0C3AFC3_9AGAM</name>
<dbReference type="AlphaFoldDB" id="A0A0C3AFC3"/>
<dbReference type="InParanoid" id="A0A0C3AFC3"/>
<keyword evidence="2" id="KW-1185">Reference proteome</keyword>
<dbReference type="EMBL" id="KN822033">
    <property type="protein sequence ID" value="KIM63607.1"/>
    <property type="molecule type" value="Genomic_DNA"/>
</dbReference>
<reference evidence="2" key="2">
    <citation type="submission" date="2015-01" db="EMBL/GenBank/DDBJ databases">
        <title>Evolutionary Origins and Diversification of the Mycorrhizal Mutualists.</title>
        <authorList>
            <consortium name="DOE Joint Genome Institute"/>
            <consortium name="Mycorrhizal Genomics Consortium"/>
            <person name="Kohler A."/>
            <person name="Kuo A."/>
            <person name="Nagy L.G."/>
            <person name="Floudas D."/>
            <person name="Copeland A."/>
            <person name="Barry K.W."/>
            <person name="Cichocki N."/>
            <person name="Veneault-Fourrey C."/>
            <person name="LaButti K."/>
            <person name="Lindquist E.A."/>
            <person name="Lipzen A."/>
            <person name="Lundell T."/>
            <person name="Morin E."/>
            <person name="Murat C."/>
            <person name="Riley R."/>
            <person name="Ohm R."/>
            <person name="Sun H."/>
            <person name="Tunlid A."/>
            <person name="Henrissat B."/>
            <person name="Grigoriev I.V."/>
            <person name="Hibbett D.S."/>
            <person name="Martin F."/>
        </authorList>
    </citation>
    <scope>NUCLEOTIDE SEQUENCE [LARGE SCALE GENOMIC DNA]</scope>
    <source>
        <strain evidence="2">Foug A</strain>
    </source>
</reference>
<dbReference type="Proteomes" id="UP000053989">
    <property type="component" value="Unassembled WGS sequence"/>
</dbReference>
<evidence type="ECO:0000313" key="1">
    <source>
        <dbReference type="EMBL" id="KIM63607.1"/>
    </source>
</evidence>
<proteinExistence type="predicted"/>
<evidence type="ECO:0000313" key="2">
    <source>
        <dbReference type="Proteomes" id="UP000053989"/>
    </source>
</evidence>
<reference evidence="1 2" key="1">
    <citation type="submission" date="2014-04" db="EMBL/GenBank/DDBJ databases">
        <authorList>
            <consortium name="DOE Joint Genome Institute"/>
            <person name="Kuo A."/>
            <person name="Kohler A."/>
            <person name="Nagy L.G."/>
            <person name="Floudas D."/>
            <person name="Copeland A."/>
            <person name="Barry K.W."/>
            <person name="Cichocki N."/>
            <person name="Veneault-Fourrey C."/>
            <person name="LaButti K."/>
            <person name="Lindquist E.A."/>
            <person name="Lipzen A."/>
            <person name="Lundell T."/>
            <person name="Morin E."/>
            <person name="Murat C."/>
            <person name="Sun H."/>
            <person name="Tunlid A."/>
            <person name="Henrissat B."/>
            <person name="Grigoriev I.V."/>
            <person name="Hibbett D.S."/>
            <person name="Martin F."/>
            <person name="Nordberg H.P."/>
            <person name="Cantor M.N."/>
            <person name="Hua S.X."/>
        </authorList>
    </citation>
    <scope>NUCLEOTIDE SEQUENCE [LARGE SCALE GENOMIC DNA]</scope>
    <source>
        <strain evidence="1 2">Foug A</strain>
    </source>
</reference>
<protein>
    <submittedName>
        <fullName evidence="1">Uncharacterized protein</fullName>
    </submittedName>
</protein>
<accession>A0A0C3AFC3</accession>